<dbReference type="OrthoDB" id="7552240at2759"/>
<feature type="region of interest" description="Disordered" evidence="1">
    <location>
        <begin position="111"/>
        <end position="135"/>
    </location>
</feature>
<dbReference type="OMA" id="MEMECFM"/>
<proteinExistence type="predicted"/>
<dbReference type="PANTHER" id="PTHR12243:SF67">
    <property type="entry name" value="COREPRESSOR OF PANGOLIN, ISOFORM A-RELATED"/>
    <property type="match status" value="1"/>
</dbReference>
<dbReference type="InterPro" id="IPR039353">
    <property type="entry name" value="TF_Adf1"/>
</dbReference>
<evidence type="ECO:0000313" key="4">
    <source>
        <dbReference type="Proteomes" id="UP000000311"/>
    </source>
</evidence>
<sequence>MSDCINENVVQDIVHINDEALATLVKSNPYLYNKKHKDFKNVEVKKDTWKVIREEAENRWNQLRNQLGRKLREMKRKPPSGSEGGVKMTTWDLMPAMSFLIPHIEHRRTRGSMTFSHNSGPSTSPSGSSSNSENCVILPSPSSLDLVSDEISIEYDAEGNTCSSSPVKIISDDLDVFIDITNNDGDKKKQLNESDEKNAGFPSKKYKTAVPSLDTFSQQKKNKENNLELLIAKSSSAIQSMATCFTQDTLNETNKEKKMHPFVVAIEAAFEKVFAEMEMECFMAVMNVISKYQK</sequence>
<feature type="domain" description="MADF" evidence="2">
    <location>
        <begin position="20"/>
        <end position="105"/>
    </location>
</feature>
<dbReference type="GO" id="GO:0006357">
    <property type="term" value="P:regulation of transcription by RNA polymerase II"/>
    <property type="evidence" value="ECO:0007669"/>
    <property type="project" value="TreeGrafter"/>
</dbReference>
<dbReference type="Pfam" id="PF10545">
    <property type="entry name" value="MADF_DNA_bdg"/>
    <property type="match status" value="1"/>
</dbReference>
<evidence type="ECO:0000256" key="1">
    <source>
        <dbReference type="SAM" id="MobiDB-lite"/>
    </source>
</evidence>
<dbReference type="InParanoid" id="E2A021"/>
<dbReference type="AlphaFoldDB" id="E2A021"/>
<name>E2A021_CAMFO</name>
<accession>E2A021</accession>
<dbReference type="InterPro" id="IPR006578">
    <property type="entry name" value="MADF-dom"/>
</dbReference>
<gene>
    <name evidence="3" type="ORF">EAG_02164</name>
</gene>
<dbReference type="GO" id="GO:0005634">
    <property type="term" value="C:nucleus"/>
    <property type="evidence" value="ECO:0007669"/>
    <property type="project" value="TreeGrafter"/>
</dbReference>
<dbReference type="SMART" id="SM00595">
    <property type="entry name" value="MADF"/>
    <property type="match status" value="1"/>
</dbReference>
<evidence type="ECO:0000313" key="3">
    <source>
        <dbReference type="EMBL" id="EFN73220.1"/>
    </source>
</evidence>
<reference evidence="3 4" key="1">
    <citation type="journal article" date="2010" name="Science">
        <title>Genomic comparison of the ants Camponotus floridanus and Harpegnathos saltator.</title>
        <authorList>
            <person name="Bonasio R."/>
            <person name="Zhang G."/>
            <person name="Ye C."/>
            <person name="Mutti N.S."/>
            <person name="Fang X."/>
            <person name="Qin N."/>
            <person name="Donahue G."/>
            <person name="Yang P."/>
            <person name="Li Q."/>
            <person name="Li C."/>
            <person name="Zhang P."/>
            <person name="Huang Z."/>
            <person name="Berger S.L."/>
            <person name="Reinberg D."/>
            <person name="Wang J."/>
            <person name="Liebig J."/>
        </authorList>
    </citation>
    <scope>NUCLEOTIDE SEQUENCE [LARGE SCALE GENOMIC DNA]</scope>
    <source>
        <strain evidence="4">C129</strain>
    </source>
</reference>
<dbReference type="PROSITE" id="PS51029">
    <property type="entry name" value="MADF"/>
    <property type="match status" value="1"/>
</dbReference>
<dbReference type="Proteomes" id="UP000000311">
    <property type="component" value="Unassembled WGS sequence"/>
</dbReference>
<dbReference type="GO" id="GO:0005667">
    <property type="term" value="C:transcription regulator complex"/>
    <property type="evidence" value="ECO:0007669"/>
    <property type="project" value="TreeGrafter"/>
</dbReference>
<keyword evidence="4" id="KW-1185">Reference proteome</keyword>
<dbReference type="EMBL" id="GL435538">
    <property type="protein sequence ID" value="EFN73220.1"/>
    <property type="molecule type" value="Genomic_DNA"/>
</dbReference>
<dbReference type="PANTHER" id="PTHR12243">
    <property type="entry name" value="MADF DOMAIN TRANSCRIPTION FACTOR"/>
    <property type="match status" value="1"/>
</dbReference>
<organism evidence="4">
    <name type="scientific">Camponotus floridanus</name>
    <name type="common">Florida carpenter ant</name>
    <dbReference type="NCBI Taxonomy" id="104421"/>
    <lineage>
        <taxon>Eukaryota</taxon>
        <taxon>Metazoa</taxon>
        <taxon>Ecdysozoa</taxon>
        <taxon>Arthropoda</taxon>
        <taxon>Hexapoda</taxon>
        <taxon>Insecta</taxon>
        <taxon>Pterygota</taxon>
        <taxon>Neoptera</taxon>
        <taxon>Endopterygota</taxon>
        <taxon>Hymenoptera</taxon>
        <taxon>Apocrita</taxon>
        <taxon>Aculeata</taxon>
        <taxon>Formicoidea</taxon>
        <taxon>Formicidae</taxon>
        <taxon>Formicinae</taxon>
        <taxon>Camponotus</taxon>
    </lineage>
</organism>
<evidence type="ECO:0000259" key="2">
    <source>
        <dbReference type="PROSITE" id="PS51029"/>
    </source>
</evidence>
<feature type="compositionally biased region" description="Low complexity" evidence="1">
    <location>
        <begin position="116"/>
        <end position="135"/>
    </location>
</feature>
<protein>
    <recommendedName>
        <fullName evidence="2">MADF domain-containing protein</fullName>
    </recommendedName>
</protein>